<name>A0ABT9H5H8_9SPHN</name>
<dbReference type="RefSeq" id="WP_305928705.1">
    <property type="nucleotide sequence ID" value="NZ_JAVAIL010000001.1"/>
</dbReference>
<evidence type="ECO:0000256" key="2">
    <source>
        <dbReference type="ARBA" id="ARBA00004613"/>
    </source>
</evidence>
<gene>
    <name evidence="10" type="primary">flgK</name>
    <name evidence="10" type="ORF">Q9K01_02920</name>
</gene>
<comment type="subcellular location">
    <subcellularLocation>
        <location evidence="1">Bacterial flagellum basal body</location>
    </subcellularLocation>
    <subcellularLocation>
        <location evidence="2">Secreted</location>
    </subcellularLocation>
</comment>
<keyword evidence="11" id="KW-1185">Reference proteome</keyword>
<feature type="domain" description="Flagellar basal body rod protein N-terminal" evidence="7">
    <location>
        <begin position="7"/>
        <end position="35"/>
    </location>
</feature>
<dbReference type="InterPro" id="IPR053927">
    <property type="entry name" value="FlgK_helical"/>
</dbReference>
<dbReference type="PANTHER" id="PTHR30033:SF2">
    <property type="entry name" value="FLAGELLAR HOOK PROTEIN"/>
    <property type="match status" value="1"/>
</dbReference>
<evidence type="ECO:0000313" key="11">
    <source>
        <dbReference type="Proteomes" id="UP001235664"/>
    </source>
</evidence>
<keyword evidence="10" id="KW-0966">Cell projection</keyword>
<evidence type="ECO:0000256" key="1">
    <source>
        <dbReference type="ARBA" id="ARBA00004117"/>
    </source>
</evidence>
<evidence type="ECO:0000313" key="10">
    <source>
        <dbReference type="EMBL" id="MDP4538575.1"/>
    </source>
</evidence>
<evidence type="ECO:0000259" key="8">
    <source>
        <dbReference type="Pfam" id="PF06429"/>
    </source>
</evidence>
<dbReference type="NCBIfam" id="TIGR02492">
    <property type="entry name" value="flgK_ends"/>
    <property type="match status" value="1"/>
</dbReference>
<dbReference type="InterPro" id="IPR001444">
    <property type="entry name" value="Flag_bb_rod_N"/>
</dbReference>
<organism evidence="10 11">
    <name type="scientific">Qipengyuania benthica</name>
    <dbReference type="NCBI Taxonomy" id="3067651"/>
    <lineage>
        <taxon>Bacteria</taxon>
        <taxon>Pseudomonadati</taxon>
        <taxon>Pseudomonadota</taxon>
        <taxon>Alphaproteobacteria</taxon>
        <taxon>Sphingomonadales</taxon>
        <taxon>Erythrobacteraceae</taxon>
        <taxon>Qipengyuania</taxon>
    </lineage>
</organism>
<dbReference type="Proteomes" id="UP001235664">
    <property type="component" value="Unassembled WGS sequence"/>
</dbReference>
<reference evidence="10 11" key="1">
    <citation type="submission" date="2023-08" db="EMBL/GenBank/DDBJ databases">
        <title>genomic of DY56.</title>
        <authorList>
            <person name="Wang Y."/>
        </authorList>
    </citation>
    <scope>NUCLEOTIDE SEQUENCE [LARGE SCALE GENOMIC DNA]</scope>
    <source>
        <strain evidence="10 11">DY56-A-20</strain>
    </source>
</reference>
<dbReference type="EMBL" id="JAVAIL010000001">
    <property type="protein sequence ID" value="MDP4538575.1"/>
    <property type="molecule type" value="Genomic_DNA"/>
</dbReference>
<protein>
    <recommendedName>
        <fullName evidence="4">Flagellar hook-associated protein 1</fullName>
    </recommendedName>
</protein>
<dbReference type="Pfam" id="PF22638">
    <property type="entry name" value="FlgK_D1"/>
    <property type="match status" value="1"/>
</dbReference>
<proteinExistence type="inferred from homology"/>
<dbReference type="SUPFAM" id="SSF64518">
    <property type="entry name" value="Phase 1 flagellin"/>
    <property type="match status" value="1"/>
</dbReference>
<evidence type="ECO:0000256" key="5">
    <source>
        <dbReference type="ARBA" id="ARBA00022525"/>
    </source>
</evidence>
<evidence type="ECO:0000256" key="4">
    <source>
        <dbReference type="ARBA" id="ARBA00016244"/>
    </source>
</evidence>
<dbReference type="Pfam" id="PF06429">
    <property type="entry name" value="Flg_bbr_C"/>
    <property type="match status" value="1"/>
</dbReference>
<dbReference type="InterPro" id="IPR002371">
    <property type="entry name" value="FlgK"/>
</dbReference>
<keyword evidence="6" id="KW-0975">Bacterial flagellum</keyword>
<evidence type="ECO:0000259" key="7">
    <source>
        <dbReference type="Pfam" id="PF00460"/>
    </source>
</evidence>
<keyword evidence="10" id="KW-0969">Cilium</keyword>
<keyword evidence="5" id="KW-0964">Secreted</keyword>
<evidence type="ECO:0000256" key="6">
    <source>
        <dbReference type="ARBA" id="ARBA00023143"/>
    </source>
</evidence>
<accession>A0ABT9H5H8</accession>
<evidence type="ECO:0000256" key="3">
    <source>
        <dbReference type="ARBA" id="ARBA00009677"/>
    </source>
</evidence>
<keyword evidence="10" id="KW-0282">Flagellum</keyword>
<dbReference type="Pfam" id="PF00460">
    <property type="entry name" value="Flg_bb_rod"/>
    <property type="match status" value="1"/>
</dbReference>
<sequence length="446" mass="45253">MASDLLSIAASGARAARGALDVTAQNIANASSDGYVRRSLRIAEVAASGGAGRQADISLSGARIAEIRRNADPFLQGEVRRTDGDLQRANTELSGLRNIESAIEQSGIFTSIVEFEASLQQLAGDPSDPSRRAAVLAEANTMASKFEITAAGLDSVGAGLRFDADAQLSEANIIGSELGRVNLRLARAGSGSSDRAALLDQRDQLLERLAGFSAVTTSFASDGTVAVSLGSMPARSFVQGGSSGVLSSAQAADGTLSFAVDGLATNPGSGSLAGAGLALTSLAATRERLDVMANRLADAVNAAQAAGVGLDGAPGQPMFSGTGAGDLKVVLASGQGIATAPAGAAAGSRDTQNLANLRQALTIENPAQKLSSLLFDVSSTVAGRNVTQSALETIASSARVSLEQQSSVNLDNEATNLIRFQQAFQASGRAMQVASDIFDTLLGIGR</sequence>
<feature type="domain" description="Flagellar basal-body/hook protein C-terminal" evidence="8">
    <location>
        <begin position="405"/>
        <end position="443"/>
    </location>
</feature>
<comment type="similarity">
    <text evidence="3">Belongs to the flagella basal body rod proteins family.</text>
</comment>
<evidence type="ECO:0000259" key="9">
    <source>
        <dbReference type="Pfam" id="PF22638"/>
    </source>
</evidence>
<feature type="domain" description="Flagellar hook-associated protein FlgK helical" evidence="9">
    <location>
        <begin position="99"/>
        <end position="319"/>
    </location>
</feature>
<comment type="caution">
    <text evidence="10">The sequence shown here is derived from an EMBL/GenBank/DDBJ whole genome shotgun (WGS) entry which is preliminary data.</text>
</comment>
<dbReference type="PANTHER" id="PTHR30033">
    <property type="entry name" value="FLAGELLAR HOOK-ASSOCIATED PROTEIN 1"/>
    <property type="match status" value="1"/>
</dbReference>
<dbReference type="InterPro" id="IPR010930">
    <property type="entry name" value="Flg_bb/hook_C_dom"/>
</dbReference>